<accession>A0A6J7E056</accession>
<keyword evidence="1" id="KW-1133">Transmembrane helix</keyword>
<gene>
    <name evidence="2" type="ORF">UFOPK3444_00897</name>
</gene>
<organism evidence="2">
    <name type="scientific">freshwater metagenome</name>
    <dbReference type="NCBI Taxonomy" id="449393"/>
    <lineage>
        <taxon>unclassified sequences</taxon>
        <taxon>metagenomes</taxon>
        <taxon>ecological metagenomes</taxon>
    </lineage>
</organism>
<dbReference type="EMBL" id="CAFBLU010000012">
    <property type="protein sequence ID" value="CAB4873919.1"/>
    <property type="molecule type" value="Genomic_DNA"/>
</dbReference>
<evidence type="ECO:0000256" key="1">
    <source>
        <dbReference type="SAM" id="Phobius"/>
    </source>
</evidence>
<proteinExistence type="predicted"/>
<reference evidence="2" key="1">
    <citation type="submission" date="2020-05" db="EMBL/GenBank/DDBJ databases">
        <authorList>
            <person name="Chiriac C."/>
            <person name="Salcher M."/>
            <person name="Ghai R."/>
            <person name="Kavagutti S V."/>
        </authorList>
    </citation>
    <scope>NUCLEOTIDE SEQUENCE</scope>
</reference>
<dbReference type="AlphaFoldDB" id="A0A6J7E056"/>
<evidence type="ECO:0000313" key="2">
    <source>
        <dbReference type="EMBL" id="CAB4873919.1"/>
    </source>
</evidence>
<keyword evidence="1" id="KW-0812">Transmembrane</keyword>
<sequence length="36" mass="3894">MLNPIRSEAEAFRFLGWVVAVGVVVVGVVLIIRAIV</sequence>
<protein>
    <submittedName>
        <fullName evidence="2">Unannotated protein</fullName>
    </submittedName>
</protein>
<name>A0A6J7E056_9ZZZZ</name>
<feature type="transmembrane region" description="Helical" evidence="1">
    <location>
        <begin position="12"/>
        <end position="35"/>
    </location>
</feature>
<keyword evidence="1" id="KW-0472">Membrane</keyword>